<dbReference type="AlphaFoldDB" id="A0A154BVZ2"/>
<dbReference type="EMBL" id="LSGP01000012">
    <property type="protein sequence ID" value="KYZ77668.1"/>
    <property type="molecule type" value="Genomic_DNA"/>
</dbReference>
<reference evidence="1 2" key="1">
    <citation type="submission" date="2016-02" db="EMBL/GenBank/DDBJ databases">
        <title>Anaerosporomusa subterraneum gen. nov., sp. nov., a spore-forming obligate anaerobe isolated from saprolite.</title>
        <authorList>
            <person name="Choi J.K."/>
            <person name="Shah M."/>
            <person name="Yee N."/>
        </authorList>
    </citation>
    <scope>NUCLEOTIDE SEQUENCE [LARGE SCALE GENOMIC DNA]</scope>
    <source>
        <strain evidence="1 2">RU4</strain>
    </source>
</reference>
<accession>A0A154BVZ2</accession>
<dbReference type="OrthoDB" id="7041918at2"/>
<protein>
    <submittedName>
        <fullName evidence="1">Uncharacterized protein</fullName>
    </submittedName>
</protein>
<comment type="caution">
    <text evidence="1">The sequence shown here is derived from an EMBL/GenBank/DDBJ whole genome shotgun (WGS) entry which is preliminary data.</text>
</comment>
<proteinExistence type="predicted"/>
<dbReference type="RefSeq" id="WP_066238203.1">
    <property type="nucleotide sequence ID" value="NZ_LSGP01000012.1"/>
</dbReference>
<name>A0A154BVZ2_ANASB</name>
<organism evidence="1 2">
    <name type="scientific">Anaerosporomusa subterranea</name>
    <dbReference type="NCBI Taxonomy" id="1794912"/>
    <lineage>
        <taxon>Bacteria</taxon>
        <taxon>Bacillati</taxon>
        <taxon>Bacillota</taxon>
        <taxon>Negativicutes</taxon>
        <taxon>Acetonemataceae</taxon>
        <taxon>Anaerosporomusa</taxon>
    </lineage>
</organism>
<dbReference type="Pfam" id="PF19670">
    <property type="entry name" value="DUF6173"/>
    <property type="match status" value="1"/>
</dbReference>
<evidence type="ECO:0000313" key="1">
    <source>
        <dbReference type="EMBL" id="KYZ77668.1"/>
    </source>
</evidence>
<gene>
    <name evidence="1" type="ORF">AXX12_18220</name>
</gene>
<dbReference type="InterPro" id="IPR046171">
    <property type="entry name" value="DUF6173"/>
</dbReference>
<keyword evidence="2" id="KW-1185">Reference proteome</keyword>
<evidence type="ECO:0000313" key="2">
    <source>
        <dbReference type="Proteomes" id="UP000076268"/>
    </source>
</evidence>
<dbReference type="Proteomes" id="UP000076268">
    <property type="component" value="Unassembled WGS sequence"/>
</dbReference>
<sequence>MEQDVRNISPQGLVFYSAQALPRYSMVEALADNLASEFCRKLYSSIQQFDEQLDNTLEVGMRLVAFGQAITFSVSRLGYTDPSLIHFFGRLDNGQPVELVQHVSQISFLLTAIPRLNPDKPKLQIGFLRPVDACDKSDD</sequence>